<evidence type="ECO:0000313" key="3">
    <source>
        <dbReference type="Proteomes" id="UP000799766"/>
    </source>
</evidence>
<feature type="compositionally biased region" description="Basic residues" evidence="1">
    <location>
        <begin position="170"/>
        <end position="181"/>
    </location>
</feature>
<feature type="region of interest" description="Disordered" evidence="1">
    <location>
        <begin position="149"/>
        <end position="181"/>
    </location>
</feature>
<keyword evidence="3" id="KW-1185">Reference proteome</keyword>
<feature type="compositionally biased region" description="Basic and acidic residues" evidence="1">
    <location>
        <begin position="279"/>
        <end position="288"/>
    </location>
</feature>
<feature type="compositionally biased region" description="Basic residues" evidence="1">
    <location>
        <begin position="102"/>
        <end position="114"/>
    </location>
</feature>
<name>A0A6A6NWS2_9PEZI</name>
<dbReference type="Proteomes" id="UP000799766">
    <property type="component" value="Unassembled WGS sequence"/>
</dbReference>
<gene>
    <name evidence="2" type="ORF">BDY21DRAFT_394697</name>
</gene>
<reference evidence="2" key="1">
    <citation type="journal article" date="2020" name="Stud. Mycol.">
        <title>101 Dothideomycetes genomes: a test case for predicting lifestyles and emergence of pathogens.</title>
        <authorList>
            <person name="Haridas S."/>
            <person name="Albert R."/>
            <person name="Binder M."/>
            <person name="Bloem J."/>
            <person name="Labutti K."/>
            <person name="Salamov A."/>
            <person name="Andreopoulos B."/>
            <person name="Baker S."/>
            <person name="Barry K."/>
            <person name="Bills G."/>
            <person name="Bluhm B."/>
            <person name="Cannon C."/>
            <person name="Castanera R."/>
            <person name="Culley D."/>
            <person name="Daum C."/>
            <person name="Ezra D."/>
            <person name="Gonzalez J."/>
            <person name="Henrissat B."/>
            <person name="Kuo A."/>
            <person name="Liang C."/>
            <person name="Lipzen A."/>
            <person name="Lutzoni F."/>
            <person name="Magnuson J."/>
            <person name="Mondo S."/>
            <person name="Nolan M."/>
            <person name="Ohm R."/>
            <person name="Pangilinan J."/>
            <person name="Park H.-J."/>
            <person name="Ramirez L."/>
            <person name="Alfaro M."/>
            <person name="Sun H."/>
            <person name="Tritt A."/>
            <person name="Yoshinaga Y."/>
            <person name="Zwiers L.-H."/>
            <person name="Turgeon B."/>
            <person name="Goodwin S."/>
            <person name="Spatafora J."/>
            <person name="Crous P."/>
            <person name="Grigoriev I."/>
        </authorList>
    </citation>
    <scope>NUCLEOTIDE SEQUENCE</scope>
    <source>
        <strain evidence="2">ATCC 16933</strain>
    </source>
</reference>
<dbReference type="AlphaFoldDB" id="A0A6A6NWS2"/>
<feature type="region of interest" description="Disordered" evidence="1">
    <location>
        <begin position="271"/>
        <end position="301"/>
    </location>
</feature>
<protein>
    <submittedName>
        <fullName evidence="2">Uncharacterized protein</fullName>
    </submittedName>
</protein>
<evidence type="ECO:0000313" key="2">
    <source>
        <dbReference type="EMBL" id="KAF2456186.1"/>
    </source>
</evidence>
<feature type="region of interest" description="Disordered" evidence="1">
    <location>
        <begin position="1"/>
        <end position="114"/>
    </location>
</feature>
<organism evidence="2 3">
    <name type="scientific">Lineolata rhizophorae</name>
    <dbReference type="NCBI Taxonomy" id="578093"/>
    <lineage>
        <taxon>Eukaryota</taxon>
        <taxon>Fungi</taxon>
        <taxon>Dikarya</taxon>
        <taxon>Ascomycota</taxon>
        <taxon>Pezizomycotina</taxon>
        <taxon>Dothideomycetes</taxon>
        <taxon>Dothideomycetes incertae sedis</taxon>
        <taxon>Lineolatales</taxon>
        <taxon>Lineolataceae</taxon>
        <taxon>Lineolata</taxon>
    </lineage>
</organism>
<proteinExistence type="predicted"/>
<sequence length="458" mass="49450">MAQLSRLESEKQKHCPPRIGTCLRPNASGRVPNRVPVLPRLQGQARRFKGPARPKEAAAAVGSAGRRELGALAHALPNTPEDAPRRQTAPTPAVSRPGLLTSRKRARRERGVRRASRRLAGLPYGRSKYTFGPDVDSFRAVWVACSAKPAPGERQGKSPQGKGGLFAREKPRRRPPSERARRRLLPPAAAFCCCGAALWLPPRRRSTLLTHRTTPVPCPPGRPYSLDNGHAVGVYIGSSSVVLLCFPALFAFAFVSDKPWPGRRLLCDGQERRRRRRQLRPDKTRAGHEPPANPGPSAAVVPCACGRTRKDRAPATRRPAPSRVIVARPNYTHRRCLALSRSQAHPKPWDPGSRLPHARGAAVLAFFAAARHPRCPLSSSPPSSSFLRCTIRVSVAPPSRTGVAALRTPACTPLRFAAAGTAPGLPARHPPGSKPLQTLATITAKCTAQAARVDSAKA</sequence>
<dbReference type="EMBL" id="MU001684">
    <property type="protein sequence ID" value="KAF2456186.1"/>
    <property type="molecule type" value="Genomic_DNA"/>
</dbReference>
<accession>A0A6A6NWS2</accession>
<evidence type="ECO:0000256" key="1">
    <source>
        <dbReference type="SAM" id="MobiDB-lite"/>
    </source>
</evidence>